<comment type="caution">
    <text evidence="1">The sequence shown here is derived from an EMBL/GenBank/DDBJ whole genome shotgun (WGS) entry which is preliminary data.</text>
</comment>
<dbReference type="InterPro" id="IPR029021">
    <property type="entry name" value="Prot-tyrosine_phosphatase-like"/>
</dbReference>
<evidence type="ECO:0000313" key="1">
    <source>
        <dbReference type="EMBL" id="CAF1397758.1"/>
    </source>
</evidence>
<proteinExistence type="predicted"/>
<dbReference type="AlphaFoldDB" id="A0A815L2S4"/>
<evidence type="ECO:0000313" key="2">
    <source>
        <dbReference type="EMBL" id="CAF1623174.1"/>
    </source>
</evidence>
<evidence type="ECO:0000313" key="4">
    <source>
        <dbReference type="Proteomes" id="UP000663870"/>
    </source>
</evidence>
<dbReference type="EMBL" id="CAJNOH010005422">
    <property type="protein sequence ID" value="CAF1397758.1"/>
    <property type="molecule type" value="Genomic_DNA"/>
</dbReference>
<sequence length="96" mass="11470">MCSSRVTREKFLRETHAATDTEVAYLDSVYQLRHERREDTRSYWQPSEILDSWLFQGTWEQANDSVLLNRLAITHIVNVTDKKLHESSRQVLHIRR</sequence>
<name>A0A815L2S4_9BILA</name>
<dbReference type="Proteomes" id="UP000663870">
    <property type="component" value="Unassembled WGS sequence"/>
</dbReference>
<reference evidence="1" key="1">
    <citation type="submission" date="2021-02" db="EMBL/GenBank/DDBJ databases">
        <authorList>
            <person name="Nowell W R."/>
        </authorList>
    </citation>
    <scope>NUCLEOTIDE SEQUENCE</scope>
</reference>
<keyword evidence="4" id="KW-1185">Reference proteome</keyword>
<gene>
    <name evidence="2" type="ORF">JXQ802_LOCUS50846</name>
    <name evidence="1" type="ORF">PYM288_LOCUS34660</name>
</gene>
<dbReference type="EMBL" id="CAJNOL010006914">
    <property type="protein sequence ID" value="CAF1623174.1"/>
    <property type="molecule type" value="Genomic_DNA"/>
</dbReference>
<protein>
    <submittedName>
        <fullName evidence="1">Uncharacterized protein</fullName>
    </submittedName>
</protein>
<accession>A0A815L2S4</accession>
<evidence type="ECO:0000313" key="3">
    <source>
        <dbReference type="Proteomes" id="UP000663854"/>
    </source>
</evidence>
<organism evidence="1 3">
    <name type="scientific">Rotaria sordida</name>
    <dbReference type="NCBI Taxonomy" id="392033"/>
    <lineage>
        <taxon>Eukaryota</taxon>
        <taxon>Metazoa</taxon>
        <taxon>Spiralia</taxon>
        <taxon>Gnathifera</taxon>
        <taxon>Rotifera</taxon>
        <taxon>Eurotatoria</taxon>
        <taxon>Bdelloidea</taxon>
        <taxon>Philodinida</taxon>
        <taxon>Philodinidae</taxon>
        <taxon>Rotaria</taxon>
    </lineage>
</organism>
<dbReference type="Proteomes" id="UP000663854">
    <property type="component" value="Unassembled WGS sequence"/>
</dbReference>
<dbReference type="Gene3D" id="3.90.190.10">
    <property type="entry name" value="Protein tyrosine phosphatase superfamily"/>
    <property type="match status" value="1"/>
</dbReference>